<dbReference type="EMBL" id="MCXM01000035">
    <property type="protein sequence ID" value="PMK43448.1"/>
    <property type="molecule type" value="Genomic_DNA"/>
</dbReference>
<dbReference type="RefSeq" id="WP_102282305.1">
    <property type="nucleotide sequence ID" value="NZ_JAJGZN020000001.1"/>
</dbReference>
<evidence type="ECO:0000313" key="2">
    <source>
        <dbReference type="EMBL" id="PMK43448.1"/>
    </source>
</evidence>
<proteinExistence type="predicted"/>
<comment type="caution">
    <text evidence="2">The sequence shown here is derived from an EMBL/GenBank/DDBJ whole genome shotgun (WGS) entry which is preliminary data.</text>
</comment>
<reference key="1">
    <citation type="submission" date="2016-07" db="EMBL/GenBank/DDBJ databases">
        <title>Nontailed viruses are major unrecognized killers of bacteria in the ocean.</title>
        <authorList>
            <person name="Kauffman K."/>
            <person name="Hussain F."/>
            <person name="Yang J."/>
            <person name="Arevalo P."/>
            <person name="Brown J."/>
            <person name="Cutler M."/>
            <person name="Kelly L."/>
            <person name="Polz M.F."/>
        </authorList>
    </citation>
    <scope>NUCLEOTIDE SEQUENCE [LARGE SCALE GENOMIC DNA]</scope>
    <source>
        <strain>10N.261.52.F7</strain>
    </source>
</reference>
<feature type="transmembrane region" description="Helical" evidence="1">
    <location>
        <begin position="12"/>
        <end position="32"/>
    </location>
</feature>
<reference evidence="2" key="3">
    <citation type="journal article" date="2018" name="Nature">
        <title>A major lineage of non-tailed dsDNA viruses as unrecognized killers of marine bacteria.</title>
        <authorList>
            <person name="Kauffman K.M."/>
            <person name="Hussain F.A."/>
            <person name="Yang J."/>
            <person name="Arevalo P."/>
            <person name="Brown J.M."/>
            <person name="Chang W.K."/>
            <person name="VanInsberghe D."/>
            <person name="Elsherbini J."/>
            <person name="Sharma R.S."/>
            <person name="Cutler M.B."/>
            <person name="Kelly L."/>
            <person name="Polz M.F."/>
        </authorList>
    </citation>
    <scope>NUCLEOTIDE SEQUENCE</scope>
    <source>
        <strain evidence="2">10N.261.52.F7</strain>
    </source>
</reference>
<protein>
    <submittedName>
        <fullName evidence="2">Uncharacterized protein</fullName>
    </submittedName>
</protein>
<organism evidence="2">
    <name type="scientific">Vibrio lentus</name>
    <dbReference type="NCBI Taxonomy" id="136468"/>
    <lineage>
        <taxon>Bacteria</taxon>
        <taxon>Pseudomonadati</taxon>
        <taxon>Pseudomonadota</taxon>
        <taxon>Gammaproteobacteria</taxon>
        <taxon>Vibrionales</taxon>
        <taxon>Vibrionaceae</taxon>
        <taxon>Vibrio</taxon>
    </lineage>
</organism>
<keyword evidence="1" id="KW-0472">Membrane</keyword>
<accession>A0AB36XHH9</accession>
<reference evidence="2" key="2">
    <citation type="submission" date="2016-07" db="EMBL/GenBank/DDBJ databases">
        <authorList>
            <person name="Kauffman K."/>
            <person name="Arevalo P."/>
            <person name="Polz M.F."/>
        </authorList>
    </citation>
    <scope>NUCLEOTIDE SEQUENCE</scope>
    <source>
        <strain evidence="2">10N.261.52.F7</strain>
    </source>
</reference>
<feature type="transmembrane region" description="Helical" evidence="1">
    <location>
        <begin position="161"/>
        <end position="180"/>
    </location>
</feature>
<dbReference type="AlphaFoldDB" id="A0AB36XHH9"/>
<keyword evidence="1" id="KW-0812">Transmembrane</keyword>
<name>A0AB36XHH9_9VIBR</name>
<feature type="transmembrane region" description="Helical" evidence="1">
    <location>
        <begin position="131"/>
        <end position="149"/>
    </location>
</feature>
<sequence>MEALVRFGYDVFGMDKVSAISVLLFIMVFKIIKTRIDRYKEQNKGLISEMIAEIEKNTKPRYHLVVEQVFQNRFGMLLNYPEIKFLTKTLTPSANIIDYKLGRKYLSFNDDYTNLGFKTGYGFKVLKLVKWLYLAFYFIFAMGAFYLLWSMPELPDKVHSGFAMYILTLTSLLFLAYLCIDESIRPQAAIDLMKKHDKALSADSLRDSS</sequence>
<keyword evidence="1" id="KW-1133">Transmembrane helix</keyword>
<evidence type="ECO:0000256" key="1">
    <source>
        <dbReference type="SAM" id="Phobius"/>
    </source>
</evidence>
<gene>
    <name evidence="2" type="ORF">BCT99_06335</name>
</gene>